<keyword evidence="7" id="KW-0813">Transport</keyword>
<organism evidence="9 10">
    <name type="scientific">Halobacteriovorax marinus</name>
    <dbReference type="NCBI Taxonomy" id="97084"/>
    <lineage>
        <taxon>Bacteria</taxon>
        <taxon>Pseudomonadati</taxon>
        <taxon>Bdellovibrionota</taxon>
        <taxon>Bacteriovoracia</taxon>
        <taxon>Bacteriovoracales</taxon>
        <taxon>Halobacteriovoraceae</taxon>
        <taxon>Halobacteriovorax</taxon>
    </lineage>
</organism>
<dbReference type="Proteomes" id="UP000196531">
    <property type="component" value="Unassembled WGS sequence"/>
</dbReference>
<keyword evidence="3" id="KW-1003">Cell membrane</keyword>
<evidence type="ECO:0000256" key="6">
    <source>
        <dbReference type="ARBA" id="ARBA00023136"/>
    </source>
</evidence>
<dbReference type="AlphaFoldDB" id="A0A1Y5F790"/>
<dbReference type="PANTHER" id="PTHR30558:SF7">
    <property type="entry name" value="TOL-PAL SYSTEM PROTEIN TOLR"/>
    <property type="match status" value="1"/>
</dbReference>
<evidence type="ECO:0000313" key="10">
    <source>
        <dbReference type="Proteomes" id="UP000196531"/>
    </source>
</evidence>
<evidence type="ECO:0000256" key="3">
    <source>
        <dbReference type="ARBA" id="ARBA00022475"/>
    </source>
</evidence>
<sequence>MSIKMDEEDNDQIMADINMTPLIDIMLVLLIIFMVTSSVSLESGLDIDIPKTISNTKEQEGRSVLVSLNKAGDVSVQGKLVPWNSLQEEISGALEREKTGLVIFEGDKSSMLGSAVEVMDVAKAAGAEKFAIAAESVGH</sequence>
<proteinExistence type="inferred from homology"/>
<keyword evidence="4 7" id="KW-0812">Transmembrane</keyword>
<gene>
    <name evidence="9" type="ORF">A9Q84_10530</name>
</gene>
<dbReference type="InterPro" id="IPR003400">
    <property type="entry name" value="ExbD"/>
</dbReference>
<evidence type="ECO:0000256" key="8">
    <source>
        <dbReference type="SAM" id="Phobius"/>
    </source>
</evidence>
<feature type="transmembrane region" description="Helical" evidence="8">
    <location>
        <begin position="21"/>
        <end position="41"/>
    </location>
</feature>
<keyword evidence="7" id="KW-0653">Protein transport</keyword>
<dbReference type="Pfam" id="PF02472">
    <property type="entry name" value="ExbD"/>
    <property type="match status" value="1"/>
</dbReference>
<protein>
    <recommendedName>
        <fullName evidence="11">Biopolymer transporter ExbD</fullName>
    </recommendedName>
</protein>
<evidence type="ECO:0000256" key="7">
    <source>
        <dbReference type="RuleBase" id="RU003879"/>
    </source>
</evidence>
<evidence type="ECO:0000256" key="1">
    <source>
        <dbReference type="ARBA" id="ARBA00004162"/>
    </source>
</evidence>
<accession>A0A1Y5F790</accession>
<evidence type="ECO:0000256" key="5">
    <source>
        <dbReference type="ARBA" id="ARBA00022989"/>
    </source>
</evidence>
<comment type="subcellular location">
    <subcellularLocation>
        <location evidence="1">Cell membrane</location>
        <topology evidence="1">Single-pass membrane protein</topology>
    </subcellularLocation>
    <subcellularLocation>
        <location evidence="7">Cell membrane</location>
        <topology evidence="7">Single-pass type II membrane protein</topology>
    </subcellularLocation>
</comment>
<keyword evidence="5 8" id="KW-1133">Transmembrane helix</keyword>
<dbReference type="Gene3D" id="3.30.420.270">
    <property type="match status" value="1"/>
</dbReference>
<evidence type="ECO:0000256" key="4">
    <source>
        <dbReference type="ARBA" id="ARBA00022692"/>
    </source>
</evidence>
<evidence type="ECO:0000313" key="9">
    <source>
        <dbReference type="EMBL" id="OUR96768.1"/>
    </source>
</evidence>
<dbReference type="GO" id="GO:0005886">
    <property type="term" value="C:plasma membrane"/>
    <property type="evidence" value="ECO:0007669"/>
    <property type="project" value="UniProtKB-SubCell"/>
</dbReference>
<dbReference type="GO" id="GO:0022857">
    <property type="term" value="F:transmembrane transporter activity"/>
    <property type="evidence" value="ECO:0007669"/>
    <property type="project" value="InterPro"/>
</dbReference>
<dbReference type="EMBL" id="MAAO01000006">
    <property type="protein sequence ID" value="OUR96768.1"/>
    <property type="molecule type" value="Genomic_DNA"/>
</dbReference>
<evidence type="ECO:0000256" key="2">
    <source>
        <dbReference type="ARBA" id="ARBA00005811"/>
    </source>
</evidence>
<keyword evidence="6 8" id="KW-0472">Membrane</keyword>
<comment type="caution">
    <text evidence="9">The sequence shown here is derived from an EMBL/GenBank/DDBJ whole genome shotgun (WGS) entry which is preliminary data.</text>
</comment>
<reference evidence="10" key="1">
    <citation type="journal article" date="2017" name="Proc. Natl. Acad. Sci. U.S.A.">
        <title>Simulation of Deepwater Horizon oil plume reveals substrate specialization within a complex community of hydrocarbon-degraders.</title>
        <authorList>
            <person name="Hu P."/>
            <person name="Dubinsky E.A."/>
            <person name="Probst A.J."/>
            <person name="Wang J."/>
            <person name="Sieber C.M.K."/>
            <person name="Tom L.M."/>
            <person name="Gardinali P."/>
            <person name="Banfield J.F."/>
            <person name="Atlas R.M."/>
            <person name="Andersen G.L."/>
        </authorList>
    </citation>
    <scope>NUCLEOTIDE SEQUENCE [LARGE SCALE GENOMIC DNA]</scope>
</reference>
<name>A0A1Y5F790_9BACT</name>
<dbReference type="PANTHER" id="PTHR30558">
    <property type="entry name" value="EXBD MEMBRANE COMPONENT OF PMF-DRIVEN MACROMOLECULE IMPORT SYSTEM"/>
    <property type="match status" value="1"/>
</dbReference>
<comment type="similarity">
    <text evidence="2 7">Belongs to the ExbD/TolR family.</text>
</comment>
<evidence type="ECO:0008006" key="11">
    <source>
        <dbReference type="Google" id="ProtNLM"/>
    </source>
</evidence>
<dbReference type="GO" id="GO:0015031">
    <property type="term" value="P:protein transport"/>
    <property type="evidence" value="ECO:0007669"/>
    <property type="project" value="UniProtKB-KW"/>
</dbReference>